<dbReference type="EMBL" id="JACAGB010000020">
    <property type="protein sequence ID" value="KAF6311824.1"/>
    <property type="molecule type" value="Genomic_DNA"/>
</dbReference>
<feature type="compositionally biased region" description="Low complexity" evidence="1">
    <location>
        <begin position="95"/>
        <end position="107"/>
    </location>
</feature>
<comment type="caution">
    <text evidence="2">The sequence shown here is derived from an EMBL/GenBank/DDBJ whole genome shotgun (WGS) entry which is preliminary data.</text>
</comment>
<accession>A0A7J7UG93</accession>
<reference evidence="2 3" key="1">
    <citation type="journal article" date="2020" name="Nature">
        <title>Six reference-quality genomes reveal evolution of bat adaptations.</title>
        <authorList>
            <person name="Jebb D."/>
            <person name="Huang Z."/>
            <person name="Pippel M."/>
            <person name="Hughes G.M."/>
            <person name="Lavrichenko K."/>
            <person name="Devanna P."/>
            <person name="Winkler S."/>
            <person name="Jermiin L.S."/>
            <person name="Skirmuntt E.C."/>
            <person name="Katzourakis A."/>
            <person name="Burkitt-Gray L."/>
            <person name="Ray D.A."/>
            <person name="Sullivan K.A.M."/>
            <person name="Roscito J.G."/>
            <person name="Kirilenko B.M."/>
            <person name="Davalos L.M."/>
            <person name="Corthals A.P."/>
            <person name="Power M.L."/>
            <person name="Jones G."/>
            <person name="Ransome R.D."/>
            <person name="Dechmann D.K.N."/>
            <person name="Locatelli A.G."/>
            <person name="Puechmaille S.J."/>
            <person name="Fedrigo O."/>
            <person name="Jarvis E.D."/>
            <person name="Hiller M."/>
            <person name="Vernes S.C."/>
            <person name="Myers E.W."/>
            <person name="Teeling E.C."/>
        </authorList>
    </citation>
    <scope>NUCLEOTIDE SEQUENCE [LARGE SCALE GENOMIC DNA]</scope>
    <source>
        <strain evidence="2">MPipKuh1</strain>
        <tissue evidence="2">Flight muscle</tissue>
    </source>
</reference>
<organism evidence="2 3">
    <name type="scientific">Pipistrellus kuhlii</name>
    <name type="common">Kuhl's pipistrelle</name>
    <dbReference type="NCBI Taxonomy" id="59472"/>
    <lineage>
        <taxon>Eukaryota</taxon>
        <taxon>Metazoa</taxon>
        <taxon>Chordata</taxon>
        <taxon>Craniata</taxon>
        <taxon>Vertebrata</taxon>
        <taxon>Euteleostomi</taxon>
        <taxon>Mammalia</taxon>
        <taxon>Eutheria</taxon>
        <taxon>Laurasiatheria</taxon>
        <taxon>Chiroptera</taxon>
        <taxon>Yangochiroptera</taxon>
        <taxon>Vespertilionidae</taxon>
        <taxon>Pipistrellus</taxon>
    </lineage>
</organism>
<feature type="compositionally biased region" description="Basic and acidic residues" evidence="1">
    <location>
        <begin position="39"/>
        <end position="56"/>
    </location>
</feature>
<feature type="region of interest" description="Disordered" evidence="1">
    <location>
        <begin position="1"/>
        <end position="107"/>
    </location>
</feature>
<feature type="compositionally biased region" description="Pro residues" evidence="1">
    <location>
        <begin position="59"/>
        <end position="73"/>
    </location>
</feature>
<evidence type="ECO:0000313" key="3">
    <source>
        <dbReference type="Proteomes" id="UP000558488"/>
    </source>
</evidence>
<dbReference type="AlphaFoldDB" id="A0A7J7UG93"/>
<evidence type="ECO:0000256" key="1">
    <source>
        <dbReference type="SAM" id="MobiDB-lite"/>
    </source>
</evidence>
<proteinExistence type="predicted"/>
<name>A0A7J7UG93_PIPKU</name>
<keyword evidence="3" id="KW-1185">Reference proteome</keyword>
<sequence length="107" mass="11021">MEGHSGGSGSRRPGTLAGLGPLPMPHGVFQTGAPSKFPFPERESSVGGRLEMREWRPAVTPPPLAPSPAPPPGSLWSRGMWAPPCPPTTSHLSSTWAGAATTATGQT</sequence>
<evidence type="ECO:0000313" key="2">
    <source>
        <dbReference type="EMBL" id="KAF6311824.1"/>
    </source>
</evidence>
<dbReference type="Proteomes" id="UP000558488">
    <property type="component" value="Unassembled WGS sequence"/>
</dbReference>
<protein>
    <submittedName>
        <fullName evidence="2">Inositol polyphosphate-5-phosphatase J</fullName>
    </submittedName>
</protein>
<gene>
    <name evidence="2" type="ORF">mPipKuh1_006731</name>
</gene>